<dbReference type="GO" id="GO:0005737">
    <property type="term" value="C:cytoplasm"/>
    <property type="evidence" value="ECO:0007669"/>
    <property type="project" value="UniProtKB-SubCell"/>
</dbReference>
<proteinExistence type="inferred from homology"/>
<dbReference type="OMA" id="HMHASAC"/>
<evidence type="ECO:0000313" key="8">
    <source>
        <dbReference type="EMBL" id="OLL22503.1"/>
    </source>
</evidence>
<evidence type="ECO:0000313" key="9">
    <source>
        <dbReference type="Proteomes" id="UP000186594"/>
    </source>
</evidence>
<evidence type="ECO:0000256" key="3">
    <source>
        <dbReference type="ARBA" id="ARBA00022490"/>
    </source>
</evidence>
<dbReference type="AlphaFoldDB" id="A0A1U7LIT2"/>
<dbReference type="GO" id="GO:0004719">
    <property type="term" value="F:protein-L-isoaspartate (D-aspartate) O-methyltransferase activity"/>
    <property type="evidence" value="ECO:0007669"/>
    <property type="project" value="UniProtKB-UniRule"/>
</dbReference>
<comment type="similarity">
    <text evidence="2 7">Belongs to the methyltransferase superfamily. L-isoaspartyl/D-aspartyl protein methyltransferase family.</text>
</comment>
<comment type="caution">
    <text evidence="8">The sequence shown here is derived from an EMBL/GenBank/DDBJ whole genome shotgun (WGS) entry which is preliminary data.</text>
</comment>
<evidence type="ECO:0000256" key="2">
    <source>
        <dbReference type="ARBA" id="ARBA00005369"/>
    </source>
</evidence>
<keyword evidence="6 7" id="KW-0949">S-adenosyl-L-methionine</keyword>
<keyword evidence="5 7" id="KW-0808">Transferase</keyword>
<dbReference type="OrthoDB" id="73890at2759"/>
<keyword evidence="3" id="KW-0963">Cytoplasm</keyword>
<dbReference type="EC" id="2.1.1.77" evidence="7"/>
<sequence length="206" mass="22397">MAWRCSGSSNRELIKNLYDSKIINDKRTYESFLAVDRAHFAPSSPYKDSPQSIGHGATISAPHVHASAADLLRDHLKPGCKVLDVGCGSGYLCAVFAQLVKPHGIVIGIDHLPELTKLASENLKKDSQHAQWLEDGTIKLITGDGRQGYQAEAPYDAIHVGAAAPVIPKALIEQLKTPGKMFIPVGTFDQSIYEAIKPFSNIKLTH</sequence>
<dbReference type="GO" id="GO:0032259">
    <property type="term" value="P:methylation"/>
    <property type="evidence" value="ECO:0007669"/>
    <property type="project" value="UniProtKB-KW"/>
</dbReference>
<reference evidence="8 9" key="1">
    <citation type="submission" date="2016-04" db="EMBL/GenBank/DDBJ databases">
        <title>Evolutionary innovation and constraint leading to complex multicellularity in the Ascomycota.</title>
        <authorList>
            <person name="Cisse O."/>
            <person name="Nguyen A."/>
            <person name="Hewitt D.A."/>
            <person name="Jedd G."/>
            <person name="Stajich J.E."/>
        </authorList>
    </citation>
    <scope>NUCLEOTIDE SEQUENCE [LARGE SCALE GENOMIC DNA]</scope>
    <source>
        <strain evidence="8 9">DAH-3</strain>
    </source>
</reference>
<evidence type="ECO:0000256" key="4">
    <source>
        <dbReference type="ARBA" id="ARBA00022603"/>
    </source>
</evidence>
<evidence type="ECO:0000256" key="6">
    <source>
        <dbReference type="ARBA" id="ARBA00022691"/>
    </source>
</evidence>
<gene>
    <name evidence="8" type="ORF">NEOLI_001848</name>
</gene>
<dbReference type="Proteomes" id="UP000186594">
    <property type="component" value="Unassembled WGS sequence"/>
</dbReference>
<evidence type="ECO:0000256" key="7">
    <source>
        <dbReference type="RuleBase" id="RU003802"/>
    </source>
</evidence>
<keyword evidence="4 7" id="KW-0489">Methyltransferase</keyword>
<protein>
    <recommendedName>
        <fullName evidence="7">Protein-L-isoaspartate O-methyltransferase</fullName>
        <ecNumber evidence="7">2.1.1.77</ecNumber>
    </recommendedName>
</protein>
<dbReference type="Pfam" id="PF01135">
    <property type="entry name" value="PCMT"/>
    <property type="match status" value="1"/>
</dbReference>
<name>A0A1U7LIT2_NEOID</name>
<dbReference type="InterPro" id="IPR029063">
    <property type="entry name" value="SAM-dependent_MTases_sf"/>
</dbReference>
<dbReference type="InterPro" id="IPR000682">
    <property type="entry name" value="PCMT"/>
</dbReference>
<dbReference type="Gene3D" id="3.40.50.150">
    <property type="entry name" value="Vaccinia Virus protein VP39"/>
    <property type="match status" value="1"/>
</dbReference>
<evidence type="ECO:0000256" key="1">
    <source>
        <dbReference type="ARBA" id="ARBA00004496"/>
    </source>
</evidence>
<comment type="catalytic activity">
    <reaction evidence="7">
        <text>[protein]-L-isoaspartate + S-adenosyl-L-methionine = [protein]-L-isoaspartate alpha-methyl ester + S-adenosyl-L-homocysteine</text>
        <dbReference type="Rhea" id="RHEA:12705"/>
        <dbReference type="Rhea" id="RHEA-COMP:12143"/>
        <dbReference type="Rhea" id="RHEA-COMP:12144"/>
        <dbReference type="ChEBI" id="CHEBI:57856"/>
        <dbReference type="ChEBI" id="CHEBI:59789"/>
        <dbReference type="ChEBI" id="CHEBI:90596"/>
        <dbReference type="ChEBI" id="CHEBI:90598"/>
        <dbReference type="EC" id="2.1.1.77"/>
    </reaction>
</comment>
<evidence type="ECO:0000256" key="5">
    <source>
        <dbReference type="ARBA" id="ARBA00022679"/>
    </source>
</evidence>
<dbReference type="SUPFAM" id="SSF53335">
    <property type="entry name" value="S-adenosyl-L-methionine-dependent methyltransferases"/>
    <property type="match status" value="1"/>
</dbReference>
<keyword evidence="9" id="KW-1185">Reference proteome</keyword>
<dbReference type="PROSITE" id="PS01279">
    <property type="entry name" value="PCMT"/>
    <property type="match status" value="1"/>
</dbReference>
<dbReference type="PANTHER" id="PTHR11579:SF0">
    <property type="entry name" value="PROTEIN-L-ISOASPARTATE(D-ASPARTATE) O-METHYLTRANSFERASE"/>
    <property type="match status" value="1"/>
</dbReference>
<dbReference type="NCBIfam" id="TIGR00080">
    <property type="entry name" value="pimt"/>
    <property type="match status" value="1"/>
</dbReference>
<comment type="subcellular location">
    <subcellularLocation>
        <location evidence="1">Cytoplasm</location>
    </subcellularLocation>
</comment>
<accession>A0A1U7LIT2</accession>
<dbReference type="STRING" id="1198029.A0A1U7LIT2"/>
<dbReference type="EMBL" id="LXFE01003117">
    <property type="protein sequence ID" value="OLL22503.1"/>
    <property type="molecule type" value="Genomic_DNA"/>
</dbReference>
<dbReference type="CDD" id="cd02440">
    <property type="entry name" value="AdoMet_MTases"/>
    <property type="match status" value="1"/>
</dbReference>
<organism evidence="8 9">
    <name type="scientific">Neolecta irregularis (strain DAH-3)</name>
    <dbReference type="NCBI Taxonomy" id="1198029"/>
    <lineage>
        <taxon>Eukaryota</taxon>
        <taxon>Fungi</taxon>
        <taxon>Dikarya</taxon>
        <taxon>Ascomycota</taxon>
        <taxon>Taphrinomycotina</taxon>
        <taxon>Neolectales</taxon>
        <taxon>Neolectaceae</taxon>
        <taxon>Neolecta</taxon>
    </lineage>
</organism>
<dbReference type="PANTHER" id="PTHR11579">
    <property type="entry name" value="PROTEIN-L-ISOASPARTATE O-METHYLTRANSFERASE"/>
    <property type="match status" value="1"/>
</dbReference>